<comment type="similarity">
    <text evidence="1 10">Belongs to the peroxin-14 family.</text>
</comment>
<dbReference type="OrthoDB" id="441517at2759"/>
<dbReference type="GO" id="GO:0005778">
    <property type="term" value="C:peroxisomal membrane"/>
    <property type="evidence" value="ECO:0007669"/>
    <property type="project" value="UniProtKB-SubCell"/>
</dbReference>
<gene>
    <name evidence="14" type="ORF">BJ322DRAFT_352187</name>
</gene>
<protein>
    <recommendedName>
        <fullName evidence="7 10">Peroxisomal membrane protein PEX14</fullName>
    </recommendedName>
    <alternativeName>
        <fullName evidence="8 10">Peroxin-14</fullName>
    </alternativeName>
</protein>
<dbReference type="Pfam" id="PF04695">
    <property type="entry name" value="Pex14_N"/>
    <property type="match status" value="1"/>
</dbReference>
<evidence type="ECO:0000256" key="3">
    <source>
        <dbReference type="ARBA" id="ARBA00022927"/>
    </source>
</evidence>
<keyword evidence="15" id="KW-1185">Reference proteome</keyword>
<keyword evidence="12" id="KW-1133">Transmembrane helix</keyword>
<organism evidence="14 15">
    <name type="scientific">Thelephora terrestris</name>
    <dbReference type="NCBI Taxonomy" id="56493"/>
    <lineage>
        <taxon>Eukaryota</taxon>
        <taxon>Fungi</taxon>
        <taxon>Dikarya</taxon>
        <taxon>Basidiomycota</taxon>
        <taxon>Agaricomycotina</taxon>
        <taxon>Agaricomycetes</taxon>
        <taxon>Thelephorales</taxon>
        <taxon>Thelephoraceae</taxon>
        <taxon>Thelephora</taxon>
    </lineage>
</organism>
<sequence length="397" mass="43359">MTDSSTTAPGQPQAPPAPPPESTTESRQDILSRAQAFLTSPQIRDQDDAAKREFLTKKGLAPAEVDSLLQGIPYRIPGVPPRSYPQPPPSNLPALLVGVFRILTWLAGGSVAMILVYFRYLLPRLTASLQARISLQSHQLDLVGRLHSSVESLRATQEETFSVLPTAKPPGSREDSAFTGCLTLEELGTKIESERIGVETVPHFTLLRCALASGKLDKPPTTEELFKNIEAHLPRLSLASSAELQDQLWETLNTYPSYFKPSPEETPTWTYGSPDRPPPTQYLASLESLSKSLPPNVEPPSSKETASAGAKQSWKPKYQHMLQTLTDLTGYLTTQTYLLPSGGSSGYNGIGYTTSSTLATPQQEEIRKEIRALKGLALSRRTFAIPKVSSVANVHQQ</sequence>
<keyword evidence="12" id="KW-0812">Transmembrane</keyword>
<dbReference type="InterPro" id="IPR006785">
    <property type="entry name" value="Pex14_N"/>
</dbReference>
<feature type="transmembrane region" description="Helical" evidence="12">
    <location>
        <begin position="94"/>
        <end position="118"/>
    </location>
</feature>
<reference evidence="14" key="1">
    <citation type="journal article" date="2020" name="Nat. Commun.">
        <title>Large-scale genome sequencing of mycorrhizal fungi provides insights into the early evolution of symbiotic traits.</title>
        <authorList>
            <person name="Miyauchi S."/>
            <person name="Kiss E."/>
            <person name="Kuo A."/>
            <person name="Drula E."/>
            <person name="Kohler A."/>
            <person name="Sanchez-Garcia M."/>
            <person name="Morin E."/>
            <person name="Andreopoulos B."/>
            <person name="Barry K.W."/>
            <person name="Bonito G."/>
            <person name="Buee M."/>
            <person name="Carver A."/>
            <person name="Chen C."/>
            <person name="Cichocki N."/>
            <person name="Clum A."/>
            <person name="Culley D."/>
            <person name="Crous P.W."/>
            <person name="Fauchery L."/>
            <person name="Girlanda M."/>
            <person name="Hayes R.D."/>
            <person name="Keri Z."/>
            <person name="LaButti K."/>
            <person name="Lipzen A."/>
            <person name="Lombard V."/>
            <person name="Magnuson J."/>
            <person name="Maillard F."/>
            <person name="Murat C."/>
            <person name="Nolan M."/>
            <person name="Ohm R.A."/>
            <person name="Pangilinan J."/>
            <person name="Pereira M.F."/>
            <person name="Perotto S."/>
            <person name="Peter M."/>
            <person name="Pfister S."/>
            <person name="Riley R."/>
            <person name="Sitrit Y."/>
            <person name="Stielow J.B."/>
            <person name="Szollosi G."/>
            <person name="Zifcakova L."/>
            <person name="Stursova M."/>
            <person name="Spatafora J.W."/>
            <person name="Tedersoo L."/>
            <person name="Vaario L.M."/>
            <person name="Yamada A."/>
            <person name="Yan M."/>
            <person name="Wang P."/>
            <person name="Xu J."/>
            <person name="Bruns T."/>
            <person name="Baldrian P."/>
            <person name="Vilgalys R."/>
            <person name="Dunand C."/>
            <person name="Henrissat B."/>
            <person name="Grigoriev I.V."/>
            <person name="Hibbett D."/>
            <person name="Nagy L.G."/>
            <person name="Martin F.M."/>
        </authorList>
    </citation>
    <scope>NUCLEOTIDE SEQUENCE</scope>
    <source>
        <strain evidence="14">UH-Tt-Lm1</strain>
    </source>
</reference>
<proteinExistence type="inferred from homology"/>
<dbReference type="InterPro" id="IPR036388">
    <property type="entry name" value="WH-like_DNA-bd_sf"/>
</dbReference>
<dbReference type="GO" id="GO:0005102">
    <property type="term" value="F:signaling receptor binding"/>
    <property type="evidence" value="ECO:0007669"/>
    <property type="project" value="TreeGrafter"/>
</dbReference>
<evidence type="ECO:0000256" key="11">
    <source>
        <dbReference type="SAM" id="MobiDB-lite"/>
    </source>
</evidence>
<keyword evidence="6 10" id="KW-0576">Peroxisome</keyword>
<evidence type="ECO:0000256" key="7">
    <source>
        <dbReference type="ARBA" id="ARBA00029502"/>
    </source>
</evidence>
<dbReference type="AlphaFoldDB" id="A0A9P6H6A5"/>
<feature type="region of interest" description="Disordered" evidence="11">
    <location>
        <begin position="291"/>
        <end position="313"/>
    </location>
</feature>
<dbReference type="PANTHER" id="PTHR23058:SF0">
    <property type="entry name" value="PEROXISOMAL MEMBRANE PROTEIN PEX14"/>
    <property type="match status" value="1"/>
</dbReference>
<evidence type="ECO:0000256" key="1">
    <source>
        <dbReference type="ARBA" id="ARBA00005443"/>
    </source>
</evidence>
<dbReference type="EMBL" id="WIUZ02000019">
    <property type="protein sequence ID" value="KAF9779446.1"/>
    <property type="molecule type" value="Genomic_DNA"/>
</dbReference>
<dbReference type="Proteomes" id="UP000736335">
    <property type="component" value="Unassembled WGS sequence"/>
</dbReference>
<feature type="region of interest" description="Disordered" evidence="11">
    <location>
        <begin position="263"/>
        <end position="282"/>
    </location>
</feature>
<evidence type="ECO:0000256" key="4">
    <source>
        <dbReference type="ARBA" id="ARBA00023010"/>
    </source>
</evidence>
<evidence type="ECO:0000313" key="15">
    <source>
        <dbReference type="Proteomes" id="UP000736335"/>
    </source>
</evidence>
<evidence type="ECO:0000313" key="14">
    <source>
        <dbReference type="EMBL" id="KAF9779446.1"/>
    </source>
</evidence>
<keyword evidence="2 10" id="KW-0813">Transport</keyword>
<evidence type="ECO:0000256" key="10">
    <source>
        <dbReference type="RuleBase" id="RU367032"/>
    </source>
</evidence>
<comment type="subcellular location">
    <subcellularLocation>
        <location evidence="9 10">Peroxisome membrane</location>
    </subcellularLocation>
</comment>
<keyword evidence="4" id="KW-0811">Translocation</keyword>
<comment type="function">
    <text evidence="10">Component of the PEX13-PEX14 docking complex, a translocon channel that specifically mediates the import of peroxisomal cargo proteins bound to PEX5 receptor. The PEX13-PEX14 docking complex forms a large import pore which can be opened to a diameter of about 9 nm. Mechanistically, PEX5 receptor along with cargo proteins associates with the PEX14 subunit of the PEX13-PEX14 docking complex in the cytosol, leading to the insertion of the receptor into the organelle membrane with the concomitant translocation of the cargo into the peroxisome matrix.</text>
</comment>
<evidence type="ECO:0000256" key="12">
    <source>
        <dbReference type="SAM" id="Phobius"/>
    </source>
</evidence>
<feature type="compositionally biased region" description="Pro residues" evidence="11">
    <location>
        <begin position="12"/>
        <end position="21"/>
    </location>
</feature>
<reference evidence="14" key="2">
    <citation type="submission" date="2020-11" db="EMBL/GenBank/DDBJ databases">
        <authorList>
            <consortium name="DOE Joint Genome Institute"/>
            <person name="Kuo A."/>
            <person name="Miyauchi S."/>
            <person name="Kiss E."/>
            <person name="Drula E."/>
            <person name="Kohler A."/>
            <person name="Sanchez-Garcia M."/>
            <person name="Andreopoulos B."/>
            <person name="Barry K.W."/>
            <person name="Bonito G."/>
            <person name="Buee M."/>
            <person name="Carver A."/>
            <person name="Chen C."/>
            <person name="Cichocki N."/>
            <person name="Clum A."/>
            <person name="Culley D."/>
            <person name="Crous P.W."/>
            <person name="Fauchery L."/>
            <person name="Girlanda M."/>
            <person name="Hayes R."/>
            <person name="Keri Z."/>
            <person name="Labutti K."/>
            <person name="Lipzen A."/>
            <person name="Lombard V."/>
            <person name="Magnuson J."/>
            <person name="Maillard F."/>
            <person name="Morin E."/>
            <person name="Murat C."/>
            <person name="Nolan M."/>
            <person name="Ohm R."/>
            <person name="Pangilinan J."/>
            <person name="Pereira M."/>
            <person name="Perotto S."/>
            <person name="Peter M."/>
            <person name="Riley R."/>
            <person name="Sitrit Y."/>
            <person name="Stielow B."/>
            <person name="Szollosi G."/>
            <person name="Zifcakova L."/>
            <person name="Stursova M."/>
            <person name="Spatafora J.W."/>
            <person name="Tedersoo L."/>
            <person name="Vaario L.-M."/>
            <person name="Yamada A."/>
            <person name="Yan M."/>
            <person name="Wang P."/>
            <person name="Xu J."/>
            <person name="Bruns T."/>
            <person name="Baldrian P."/>
            <person name="Vilgalys R."/>
            <person name="Henrissat B."/>
            <person name="Grigoriev I.V."/>
            <person name="Hibbett D."/>
            <person name="Nagy L.G."/>
            <person name="Martin F.M."/>
        </authorList>
    </citation>
    <scope>NUCLEOTIDE SEQUENCE</scope>
    <source>
        <strain evidence="14">UH-Tt-Lm1</strain>
    </source>
</reference>
<keyword evidence="5 10" id="KW-0472">Membrane</keyword>
<dbReference type="PANTHER" id="PTHR23058">
    <property type="entry name" value="PEROXISOMAL MEMBRANE PROTEIN PEX14"/>
    <property type="match status" value="1"/>
</dbReference>
<keyword evidence="3 10" id="KW-0653">Protein transport</keyword>
<evidence type="ECO:0000259" key="13">
    <source>
        <dbReference type="Pfam" id="PF04695"/>
    </source>
</evidence>
<comment type="caution">
    <text evidence="14">The sequence shown here is derived from an EMBL/GenBank/DDBJ whole genome shotgun (WGS) entry which is preliminary data.</text>
</comment>
<dbReference type="GO" id="GO:1990429">
    <property type="term" value="C:peroxisomal importomer complex"/>
    <property type="evidence" value="ECO:0007669"/>
    <property type="project" value="TreeGrafter"/>
</dbReference>
<evidence type="ECO:0000256" key="8">
    <source>
        <dbReference type="ARBA" id="ARBA00029691"/>
    </source>
</evidence>
<evidence type="ECO:0000256" key="6">
    <source>
        <dbReference type="ARBA" id="ARBA00023140"/>
    </source>
</evidence>
<evidence type="ECO:0000256" key="9">
    <source>
        <dbReference type="ARBA" id="ARBA00046271"/>
    </source>
</evidence>
<name>A0A9P6H6A5_9AGAM</name>
<dbReference type="Gene3D" id="1.10.10.10">
    <property type="entry name" value="Winged helix-like DNA-binding domain superfamily/Winged helix DNA-binding domain"/>
    <property type="match status" value="1"/>
</dbReference>
<dbReference type="InterPro" id="IPR025655">
    <property type="entry name" value="PEX14"/>
</dbReference>
<evidence type="ECO:0000256" key="2">
    <source>
        <dbReference type="ARBA" id="ARBA00022448"/>
    </source>
</evidence>
<feature type="region of interest" description="Disordered" evidence="11">
    <location>
        <begin position="1"/>
        <end position="28"/>
    </location>
</feature>
<accession>A0A9P6H6A5</accession>
<feature type="domain" description="Peroxisome membrane anchor protein Pex14p N-terminal" evidence="13">
    <location>
        <begin position="27"/>
        <end position="70"/>
    </location>
</feature>
<evidence type="ECO:0000256" key="5">
    <source>
        <dbReference type="ARBA" id="ARBA00023136"/>
    </source>
</evidence>
<dbReference type="GO" id="GO:0016560">
    <property type="term" value="P:protein import into peroxisome matrix, docking"/>
    <property type="evidence" value="ECO:0007669"/>
    <property type="project" value="UniProtKB-UniRule"/>
</dbReference>